<dbReference type="PROSITE" id="PS51201">
    <property type="entry name" value="RCK_N"/>
    <property type="match status" value="1"/>
</dbReference>
<dbReference type="eggNOG" id="arCOG01957">
    <property type="taxonomic scope" value="Archaea"/>
</dbReference>
<accession>M1XKR5</accession>
<sequence>MSTDLRVVIVGGQHVGYNAARNLSKRGHDVVIIEKDPDRVAFLSEQYDATVIEGDGGRRSILEQAGLERSDVFAALTGYGAMTNIGICTMARKVQQDIGTVARIDHGEKDEYAGLVDQVVYPEELAAHAATNEIIHVAGGGVQAVEHVTDDLTLLEITVAEDAPVANRELQSVAFPRGAIVVAGRDSNQLPGPEMVLEPGLRYLVAVRTDISDEVVRLLRG</sequence>
<dbReference type="GO" id="GO:0006813">
    <property type="term" value="P:potassium ion transport"/>
    <property type="evidence" value="ECO:0007669"/>
    <property type="project" value="InterPro"/>
</dbReference>
<dbReference type="KEGG" id="nmo:Nmlp_2199"/>
<dbReference type="GeneID" id="14651153"/>
<reference evidence="5 6" key="1">
    <citation type="journal article" date="2013" name="Genome Announc.">
        <title>Genome of the haloarchaeon Natronomonas moolapensis, a neutrophilic member of a previously haloalkaliphilic genus.</title>
        <authorList>
            <person name="Dyall-Smith M.L."/>
            <person name="Pfeiffer F."/>
            <person name="Oberwinkler T."/>
            <person name="Klee K."/>
            <person name="Rampp M."/>
            <person name="Palm P."/>
            <person name="Gross K."/>
            <person name="Schuster S.C."/>
            <person name="Oesterhelt D."/>
        </authorList>
    </citation>
    <scope>NUCLEOTIDE SEQUENCE [LARGE SCALE GENOMIC DNA]</scope>
    <source>
        <strain evidence="6">DSM 18674 / JCM 14361 / 8.8.11</strain>
    </source>
</reference>
<dbReference type="Gene3D" id="3.40.50.720">
    <property type="entry name" value="NAD(P)-binding Rossmann-like Domain"/>
    <property type="match status" value="1"/>
</dbReference>
<dbReference type="InterPro" id="IPR003148">
    <property type="entry name" value="RCK_N"/>
</dbReference>
<dbReference type="OrthoDB" id="169192at2157"/>
<evidence type="ECO:0000256" key="1">
    <source>
        <dbReference type="ARBA" id="ARBA00022448"/>
    </source>
</evidence>
<dbReference type="SUPFAM" id="SSF116726">
    <property type="entry name" value="TrkA C-terminal domain-like"/>
    <property type="match status" value="1"/>
</dbReference>
<keyword evidence="6" id="KW-1185">Reference proteome</keyword>
<proteinExistence type="predicted"/>
<evidence type="ECO:0000259" key="3">
    <source>
        <dbReference type="PROSITE" id="PS51201"/>
    </source>
</evidence>
<dbReference type="SUPFAM" id="SSF51735">
    <property type="entry name" value="NAD(P)-binding Rossmann-fold domains"/>
    <property type="match status" value="1"/>
</dbReference>
<dbReference type="AlphaFoldDB" id="M1XKR5"/>
<evidence type="ECO:0000256" key="2">
    <source>
        <dbReference type="ARBA" id="ARBA00023065"/>
    </source>
</evidence>
<evidence type="ECO:0000313" key="5">
    <source>
        <dbReference type="EMBL" id="CCQ36374.1"/>
    </source>
</evidence>
<name>M1XKR5_NATM8</name>
<organism evidence="5 6">
    <name type="scientific">Natronomonas moolapensis (strain DSM 18674 / CECT 7526 / JCM 14361 / 8.8.11)</name>
    <dbReference type="NCBI Taxonomy" id="268739"/>
    <lineage>
        <taxon>Archaea</taxon>
        <taxon>Methanobacteriati</taxon>
        <taxon>Methanobacteriota</taxon>
        <taxon>Stenosarchaea group</taxon>
        <taxon>Halobacteria</taxon>
        <taxon>Halobacteriales</taxon>
        <taxon>Natronomonadaceae</taxon>
        <taxon>Natronomonas</taxon>
    </lineage>
</organism>
<dbReference type="Pfam" id="PF02080">
    <property type="entry name" value="TrkA_C"/>
    <property type="match status" value="1"/>
</dbReference>
<evidence type="ECO:0000259" key="4">
    <source>
        <dbReference type="PROSITE" id="PS51202"/>
    </source>
</evidence>
<evidence type="ECO:0000313" key="6">
    <source>
        <dbReference type="Proteomes" id="UP000011867"/>
    </source>
</evidence>
<dbReference type="Proteomes" id="UP000011867">
    <property type="component" value="Chromosome"/>
</dbReference>
<dbReference type="InterPro" id="IPR036291">
    <property type="entry name" value="NAD(P)-bd_dom_sf"/>
</dbReference>
<feature type="domain" description="RCK C-terminal" evidence="4">
    <location>
        <begin position="142"/>
        <end position="221"/>
    </location>
</feature>
<keyword evidence="2" id="KW-0406">Ion transport</keyword>
<dbReference type="HOGENOM" id="CLU_046525_2_2_2"/>
<dbReference type="InterPro" id="IPR006037">
    <property type="entry name" value="RCK_C"/>
</dbReference>
<dbReference type="Gene3D" id="3.30.70.1450">
    <property type="entry name" value="Regulator of K+ conductance, C-terminal domain"/>
    <property type="match status" value="1"/>
</dbReference>
<dbReference type="STRING" id="268739.Nmlp_2199"/>
<feature type="domain" description="RCK N-terminal" evidence="3">
    <location>
        <begin position="4"/>
        <end position="120"/>
    </location>
</feature>
<dbReference type="PANTHER" id="PTHR43833:SF5">
    <property type="entry name" value="TRK SYSTEM POTASSIUM UPTAKE PROTEIN TRKA"/>
    <property type="match status" value="1"/>
</dbReference>
<dbReference type="PROSITE" id="PS51202">
    <property type="entry name" value="RCK_C"/>
    <property type="match status" value="1"/>
</dbReference>
<protein>
    <submittedName>
        <fullName evidence="5">TrkA domain protein</fullName>
    </submittedName>
</protein>
<dbReference type="InterPro" id="IPR050721">
    <property type="entry name" value="Trk_Ktr_HKT_K-transport"/>
</dbReference>
<dbReference type="EMBL" id="HF582854">
    <property type="protein sequence ID" value="CCQ36374.1"/>
    <property type="molecule type" value="Genomic_DNA"/>
</dbReference>
<gene>
    <name evidence="5" type="primary">trkA3</name>
    <name evidence="5" type="ordered locus">Nmlp_2199</name>
</gene>
<dbReference type="GO" id="GO:0008324">
    <property type="term" value="F:monoatomic cation transmembrane transporter activity"/>
    <property type="evidence" value="ECO:0007669"/>
    <property type="project" value="InterPro"/>
</dbReference>
<dbReference type="Pfam" id="PF02254">
    <property type="entry name" value="TrkA_N"/>
    <property type="match status" value="1"/>
</dbReference>
<dbReference type="PANTHER" id="PTHR43833">
    <property type="entry name" value="POTASSIUM CHANNEL PROTEIN 2-RELATED-RELATED"/>
    <property type="match status" value="1"/>
</dbReference>
<keyword evidence="1" id="KW-0813">Transport</keyword>
<dbReference type="InterPro" id="IPR036721">
    <property type="entry name" value="RCK_C_sf"/>
</dbReference>
<dbReference type="RefSeq" id="WP_015409175.1">
    <property type="nucleotide sequence ID" value="NC_020388.1"/>
</dbReference>